<reference evidence="2 3" key="1">
    <citation type="journal article" date="2021" name="bioRxiv">
        <title>Chromosome-scale and haplotype-resolved genome assembly of a tetraploid potato cultivar.</title>
        <authorList>
            <person name="Sun H."/>
            <person name="Jiao W.-B."/>
            <person name="Krause K."/>
            <person name="Campoy J.A."/>
            <person name="Goel M."/>
            <person name="Folz-Donahue K."/>
            <person name="Kukat C."/>
            <person name="Huettel B."/>
            <person name="Schneeberger K."/>
        </authorList>
    </citation>
    <scope>NUCLEOTIDE SEQUENCE [LARGE SCALE GENOMIC DNA]</scope>
    <source>
        <strain evidence="2">SolTubOtavaFocal</strain>
        <tissue evidence="2">Leaves</tissue>
    </source>
</reference>
<protein>
    <recommendedName>
        <fullName evidence="1">Reverse transcriptase zinc-binding domain-containing protein</fullName>
    </recommendedName>
</protein>
<dbReference type="Pfam" id="PF13966">
    <property type="entry name" value="zf-RVT"/>
    <property type="match status" value="1"/>
</dbReference>
<accession>A0ABQ7VN93</accession>
<evidence type="ECO:0000313" key="3">
    <source>
        <dbReference type="Proteomes" id="UP000826656"/>
    </source>
</evidence>
<name>A0ABQ7VN93_SOLTU</name>
<evidence type="ECO:0000313" key="2">
    <source>
        <dbReference type="EMBL" id="KAH0769976.1"/>
    </source>
</evidence>
<feature type="domain" description="Reverse transcriptase zinc-binding" evidence="1">
    <location>
        <begin position="126"/>
        <end position="211"/>
    </location>
</feature>
<dbReference type="EMBL" id="JAIVGD010000011">
    <property type="protein sequence ID" value="KAH0769976.1"/>
    <property type="molecule type" value="Genomic_DNA"/>
</dbReference>
<dbReference type="Proteomes" id="UP000826656">
    <property type="component" value="Unassembled WGS sequence"/>
</dbReference>
<proteinExistence type="predicted"/>
<gene>
    <name evidence="2" type="ORF">KY290_013957</name>
</gene>
<comment type="caution">
    <text evidence="2">The sequence shown here is derived from an EMBL/GenBank/DDBJ whole genome shotgun (WGS) entry which is preliminary data.</text>
</comment>
<organism evidence="2 3">
    <name type="scientific">Solanum tuberosum</name>
    <name type="common">Potato</name>
    <dbReference type="NCBI Taxonomy" id="4113"/>
    <lineage>
        <taxon>Eukaryota</taxon>
        <taxon>Viridiplantae</taxon>
        <taxon>Streptophyta</taxon>
        <taxon>Embryophyta</taxon>
        <taxon>Tracheophyta</taxon>
        <taxon>Spermatophyta</taxon>
        <taxon>Magnoliopsida</taxon>
        <taxon>eudicotyledons</taxon>
        <taxon>Gunneridae</taxon>
        <taxon>Pentapetalae</taxon>
        <taxon>asterids</taxon>
        <taxon>lamiids</taxon>
        <taxon>Solanales</taxon>
        <taxon>Solanaceae</taxon>
        <taxon>Solanoideae</taxon>
        <taxon>Solaneae</taxon>
        <taxon>Solanum</taxon>
    </lineage>
</organism>
<sequence>MKSKYLHTHHPVKAKWISGNSQGWKAMCEARSDTGNHISWKISRGEIDFWFENWSSLGPLYLLQPDIEGNILIKLNTVYNNSVWNWNSIQGDLSEDVKNKITSLGVSLDNNVDDTAIWRESNNSLFTFHSAWNIIRNKRSSNIATGKKWNCAIPFKMCFLTWRVVYNRLSTDDQVAKLGINIKPGCYCFVNNSLETADHLFYKGNLAKNIWQSIANSLGVRLIQNSLKLLLLNWWNTHTNNPIASFIIQAIPPIICWEIWKTRCANKFKKVNPSPYRTNVNILFTLLQIMRRKFGKTNIGETWRSLSNIFYANIHQHISNPVK</sequence>
<evidence type="ECO:0000259" key="1">
    <source>
        <dbReference type="Pfam" id="PF13966"/>
    </source>
</evidence>
<keyword evidence="3" id="KW-1185">Reference proteome</keyword>
<dbReference type="InterPro" id="IPR026960">
    <property type="entry name" value="RVT-Znf"/>
</dbReference>